<dbReference type="Proteomes" id="UP000078492">
    <property type="component" value="Unassembled WGS sequence"/>
</dbReference>
<dbReference type="SMART" id="SM00020">
    <property type="entry name" value="Tryp_SPc"/>
    <property type="match status" value="1"/>
</dbReference>
<keyword evidence="8" id="KW-0378">Hydrolase</keyword>
<dbReference type="EMBL" id="KQ979039">
    <property type="protein sequence ID" value="KYN23268.1"/>
    <property type="molecule type" value="Genomic_DNA"/>
</dbReference>
<comment type="similarity">
    <text evidence="5">Belongs to the peptidase S1 family. CLIP subfamily.</text>
</comment>
<organism evidence="12 13">
    <name type="scientific">Trachymyrmex cornetzi</name>
    <dbReference type="NCBI Taxonomy" id="471704"/>
    <lineage>
        <taxon>Eukaryota</taxon>
        <taxon>Metazoa</taxon>
        <taxon>Ecdysozoa</taxon>
        <taxon>Arthropoda</taxon>
        <taxon>Hexapoda</taxon>
        <taxon>Insecta</taxon>
        <taxon>Pterygota</taxon>
        <taxon>Neoptera</taxon>
        <taxon>Endopterygota</taxon>
        <taxon>Hymenoptera</taxon>
        <taxon>Apocrita</taxon>
        <taxon>Aculeata</taxon>
        <taxon>Formicoidea</taxon>
        <taxon>Formicidae</taxon>
        <taxon>Myrmicinae</taxon>
        <taxon>Trachymyrmex</taxon>
    </lineage>
</organism>
<accession>A0A195EDI4</accession>
<sequence length="591" mass="66713">MAAPNWETDLTSSINTEVNRILQNLDRNIENLDRNTENLNKQVDNLNARIQNSVQQTLAQVNAQVDETLRNLPKDGQGRLITNGQVISSGGSNVVINSVNGISMIKKTESGYTLDGKPYVNTTIDINDGKYLQHEATFYNSTSNAMERICWKLKLEVAPDAQPEYSSYPVAIENQKWVARLQHTELFQFSGNISHPHLRNKRFIVPGTTKLNTQKSIYQACVAPGNRKGHCKHFSGCILSKEFLKSSNAGRFMDYMCIIEQTYIGMCCPDDVMTARSENMFDDDLASKLPAIASLDDDEEEWDETQGNENENGLPANKTMHRDANLRKDEISVKQETRKPRRPRGCGITTRMKTRVTGDQPADTKEWPWMAALLLTKEEATQYCGGVLITDRHILTAAHCVYRYDPHYITVRLGEYDFTKVEETRTLDFMVSEIRIHRDFELNTYENDIAIIKIHRPTVFNSYIWPICLPPVQQSFENKDAIVIGWGTQYYGGPASTVLLETTVPVWPQEKCVHSFTQLIPNTTLCAGAYEGGRDACQGDSGGPLLHQLANGRWVNIGIVSWGIRCGDPGYPGIYTRVNSYLDWIFANSVF</sequence>
<evidence type="ECO:0000256" key="6">
    <source>
        <dbReference type="ARBA" id="ARBA00068096"/>
    </source>
</evidence>
<evidence type="ECO:0000256" key="3">
    <source>
        <dbReference type="ARBA" id="ARBA00022729"/>
    </source>
</evidence>
<gene>
    <name evidence="12" type="ORF">ALC57_04141</name>
</gene>
<dbReference type="InterPro" id="IPR033116">
    <property type="entry name" value="TRYPSIN_SER"/>
</dbReference>
<dbReference type="InterPro" id="IPR043504">
    <property type="entry name" value="Peptidase_S1_PA_chymotrypsin"/>
</dbReference>
<evidence type="ECO:0000256" key="7">
    <source>
        <dbReference type="ARBA" id="ARBA00076468"/>
    </source>
</evidence>
<dbReference type="Pfam" id="PF00089">
    <property type="entry name" value="Trypsin"/>
    <property type="match status" value="1"/>
</dbReference>
<evidence type="ECO:0000256" key="10">
    <source>
        <dbReference type="SAM" id="MobiDB-lite"/>
    </source>
</evidence>
<evidence type="ECO:0000256" key="2">
    <source>
        <dbReference type="ARBA" id="ARBA00022525"/>
    </source>
</evidence>
<evidence type="ECO:0000256" key="8">
    <source>
        <dbReference type="RuleBase" id="RU363034"/>
    </source>
</evidence>
<dbReference type="InterPro" id="IPR018114">
    <property type="entry name" value="TRYPSIN_HIS"/>
</dbReference>
<protein>
    <recommendedName>
        <fullName evidence="6">Phenoloxidase-activating factor 2</fullName>
    </recommendedName>
    <alternativeName>
        <fullName evidence="7">Prophenoloxidase-activating factor II</fullName>
    </alternativeName>
</protein>
<dbReference type="InterPro" id="IPR001254">
    <property type="entry name" value="Trypsin_dom"/>
</dbReference>
<keyword evidence="2" id="KW-0964">Secreted</keyword>
<dbReference type="STRING" id="471704.A0A195EDI4"/>
<name>A0A195EDI4_9HYME</name>
<dbReference type="PROSITE" id="PS00135">
    <property type="entry name" value="TRYPSIN_SER"/>
    <property type="match status" value="1"/>
</dbReference>
<keyword evidence="3" id="KW-0732">Signal</keyword>
<feature type="coiled-coil region" evidence="9">
    <location>
        <begin position="15"/>
        <end position="56"/>
    </location>
</feature>
<dbReference type="CDD" id="cd00190">
    <property type="entry name" value="Tryp_SPc"/>
    <property type="match status" value="1"/>
</dbReference>
<reference evidence="12 13" key="1">
    <citation type="submission" date="2015-09" db="EMBL/GenBank/DDBJ databases">
        <title>Trachymyrmex cornetzi WGS genome.</title>
        <authorList>
            <person name="Nygaard S."/>
            <person name="Hu H."/>
            <person name="Boomsma J."/>
            <person name="Zhang G."/>
        </authorList>
    </citation>
    <scope>NUCLEOTIDE SEQUENCE [LARGE SCALE GENOMIC DNA]</scope>
    <source>
        <strain evidence="12">Tcor2-1</strain>
        <tissue evidence="12">Whole body</tissue>
    </source>
</reference>
<feature type="domain" description="Peptidase S1" evidence="11">
    <location>
        <begin position="356"/>
        <end position="590"/>
    </location>
</feature>
<dbReference type="PROSITE" id="PS50240">
    <property type="entry name" value="TRYPSIN_DOM"/>
    <property type="match status" value="1"/>
</dbReference>
<dbReference type="PRINTS" id="PR00722">
    <property type="entry name" value="CHYMOTRYPSIN"/>
</dbReference>
<dbReference type="PROSITE" id="PS00134">
    <property type="entry name" value="TRYPSIN_HIS"/>
    <property type="match status" value="1"/>
</dbReference>
<proteinExistence type="inferred from homology"/>
<dbReference type="Gene3D" id="2.40.10.10">
    <property type="entry name" value="Trypsin-like serine proteases"/>
    <property type="match status" value="1"/>
</dbReference>
<evidence type="ECO:0000256" key="5">
    <source>
        <dbReference type="ARBA" id="ARBA00024195"/>
    </source>
</evidence>
<evidence type="ECO:0000313" key="12">
    <source>
        <dbReference type="EMBL" id="KYN23268.1"/>
    </source>
</evidence>
<dbReference type="InterPro" id="IPR022700">
    <property type="entry name" value="CLIP"/>
</dbReference>
<comment type="subcellular location">
    <subcellularLocation>
        <location evidence="1">Secreted</location>
    </subcellularLocation>
</comment>
<dbReference type="PANTHER" id="PTHR24258:SF116">
    <property type="entry name" value="FI16631P1-RELATED"/>
    <property type="match status" value="1"/>
</dbReference>
<evidence type="ECO:0000256" key="9">
    <source>
        <dbReference type="SAM" id="Coils"/>
    </source>
</evidence>
<dbReference type="GO" id="GO:0004252">
    <property type="term" value="F:serine-type endopeptidase activity"/>
    <property type="evidence" value="ECO:0007669"/>
    <property type="project" value="InterPro"/>
</dbReference>
<dbReference type="InterPro" id="IPR001314">
    <property type="entry name" value="Peptidase_S1A"/>
</dbReference>
<keyword evidence="8" id="KW-0720">Serine protease</keyword>
<feature type="region of interest" description="Disordered" evidence="10">
    <location>
        <begin position="298"/>
        <end position="318"/>
    </location>
</feature>
<dbReference type="SUPFAM" id="SSF50494">
    <property type="entry name" value="Trypsin-like serine proteases"/>
    <property type="match status" value="1"/>
</dbReference>
<keyword evidence="8" id="KW-0645">Protease</keyword>
<dbReference type="AlphaFoldDB" id="A0A195EDI4"/>
<dbReference type="PANTHER" id="PTHR24258">
    <property type="entry name" value="SERINE PROTEASE-RELATED"/>
    <property type="match status" value="1"/>
</dbReference>
<dbReference type="InterPro" id="IPR009003">
    <property type="entry name" value="Peptidase_S1_PA"/>
</dbReference>
<evidence type="ECO:0000256" key="1">
    <source>
        <dbReference type="ARBA" id="ARBA00004613"/>
    </source>
</evidence>
<evidence type="ECO:0000259" key="11">
    <source>
        <dbReference type="PROSITE" id="PS50240"/>
    </source>
</evidence>
<evidence type="ECO:0000256" key="4">
    <source>
        <dbReference type="ARBA" id="ARBA00023157"/>
    </source>
</evidence>
<keyword evidence="13" id="KW-1185">Reference proteome</keyword>
<dbReference type="GO" id="GO:0005576">
    <property type="term" value="C:extracellular region"/>
    <property type="evidence" value="ECO:0007669"/>
    <property type="project" value="UniProtKB-SubCell"/>
</dbReference>
<dbReference type="FunFam" id="2.40.10.10:FF:000038">
    <property type="entry name" value="Serine protease"/>
    <property type="match status" value="1"/>
</dbReference>
<evidence type="ECO:0000313" key="13">
    <source>
        <dbReference type="Proteomes" id="UP000078492"/>
    </source>
</evidence>
<dbReference type="GO" id="GO:0006508">
    <property type="term" value="P:proteolysis"/>
    <property type="evidence" value="ECO:0007669"/>
    <property type="project" value="UniProtKB-KW"/>
</dbReference>
<keyword evidence="4" id="KW-1015">Disulfide bond</keyword>
<dbReference type="SMART" id="SM00680">
    <property type="entry name" value="CLIP"/>
    <property type="match status" value="1"/>
</dbReference>
<keyword evidence="9" id="KW-0175">Coiled coil</keyword>